<comment type="caution">
    <text evidence="1">The sequence shown here is derived from an EMBL/GenBank/DDBJ whole genome shotgun (WGS) entry which is preliminary data.</text>
</comment>
<evidence type="ECO:0000313" key="2">
    <source>
        <dbReference type="Proteomes" id="UP001549167"/>
    </source>
</evidence>
<reference evidence="1 2" key="1">
    <citation type="submission" date="2024-06" db="EMBL/GenBank/DDBJ databases">
        <title>Genomic Encyclopedia of Type Strains, Phase IV (KMG-IV): sequencing the most valuable type-strain genomes for metagenomic binning, comparative biology and taxonomic classification.</title>
        <authorList>
            <person name="Goeker M."/>
        </authorList>
    </citation>
    <scope>NUCLEOTIDE SEQUENCE [LARGE SCALE GENOMIC DNA]</scope>
    <source>
        <strain evidence="1 2">DSM 23520</strain>
    </source>
</reference>
<gene>
    <name evidence="1" type="ORF">ABID56_001759</name>
</gene>
<evidence type="ECO:0000313" key="1">
    <source>
        <dbReference type="EMBL" id="MET3683650.1"/>
    </source>
</evidence>
<dbReference type="RefSeq" id="WP_354220238.1">
    <property type="nucleotide sequence ID" value="NZ_JBEPMX010000008.1"/>
</dbReference>
<dbReference type="Proteomes" id="UP001549167">
    <property type="component" value="Unassembled WGS sequence"/>
</dbReference>
<proteinExistence type="predicted"/>
<sequence length="84" mass="9762">MTKGKYATVSYFIFPNSELEDDWKIKYKVFDFMTMELKEEGISYLNNTSYEFAAYVAKNKAYERARELGFDQVQSILTNTGGTN</sequence>
<name>A0ABV2KYK7_9BACI</name>
<accession>A0ABV2KYK7</accession>
<organism evidence="1 2">
    <name type="scientific">Alkalibacillus flavidus</name>
    <dbReference type="NCBI Taxonomy" id="546021"/>
    <lineage>
        <taxon>Bacteria</taxon>
        <taxon>Bacillati</taxon>
        <taxon>Bacillota</taxon>
        <taxon>Bacilli</taxon>
        <taxon>Bacillales</taxon>
        <taxon>Bacillaceae</taxon>
        <taxon>Alkalibacillus</taxon>
    </lineage>
</organism>
<dbReference type="EMBL" id="JBEPMX010000008">
    <property type="protein sequence ID" value="MET3683650.1"/>
    <property type="molecule type" value="Genomic_DNA"/>
</dbReference>
<keyword evidence="2" id="KW-1185">Reference proteome</keyword>
<protein>
    <submittedName>
        <fullName evidence="1">Uncharacterized protein</fullName>
    </submittedName>
</protein>